<evidence type="ECO:0000313" key="5">
    <source>
        <dbReference type="EMBL" id="MBD1425183.1"/>
    </source>
</evidence>
<organism evidence="5 6">
    <name type="scientific">Sphingobacterium arenae</name>
    <dbReference type="NCBI Taxonomy" id="1280598"/>
    <lineage>
        <taxon>Bacteria</taxon>
        <taxon>Pseudomonadati</taxon>
        <taxon>Bacteroidota</taxon>
        <taxon>Sphingobacteriia</taxon>
        <taxon>Sphingobacteriales</taxon>
        <taxon>Sphingobacteriaceae</taxon>
        <taxon>Sphingobacterium</taxon>
    </lineage>
</organism>
<keyword evidence="4" id="KW-0408">Iron</keyword>
<keyword evidence="6" id="KW-1185">Reference proteome</keyword>
<dbReference type="SUPFAM" id="SSF46458">
    <property type="entry name" value="Globin-like"/>
    <property type="match status" value="1"/>
</dbReference>
<dbReference type="InterPro" id="IPR009050">
    <property type="entry name" value="Globin-like_sf"/>
</dbReference>
<keyword evidence="2" id="KW-0349">Heme</keyword>
<accession>A0ABR7Y1K7</accession>
<dbReference type="CDD" id="cd08916">
    <property type="entry name" value="TrHb3_P"/>
    <property type="match status" value="1"/>
</dbReference>
<sequence length="130" mass="15313">MIKADIQTLDNVKLMVNTFYGRVQKDDLIGPIFNAKLEDHWPEHLEKMYTFWQTILLDEYTYQGRPFPPHAQLPIEAEHFDRWLQLFDKTVNDLFAGPVAEEAKSRGRKMAALFQVKLDHIRQSPFKPLL</sequence>
<evidence type="ECO:0000256" key="1">
    <source>
        <dbReference type="ARBA" id="ARBA00022448"/>
    </source>
</evidence>
<dbReference type="Proteomes" id="UP000606494">
    <property type="component" value="Unassembled WGS sequence"/>
</dbReference>
<evidence type="ECO:0000256" key="4">
    <source>
        <dbReference type="ARBA" id="ARBA00023004"/>
    </source>
</evidence>
<dbReference type="InterPro" id="IPR001486">
    <property type="entry name" value="Hemoglobin_trunc"/>
</dbReference>
<evidence type="ECO:0000313" key="6">
    <source>
        <dbReference type="Proteomes" id="UP000606494"/>
    </source>
</evidence>
<dbReference type="Gene3D" id="1.10.490.10">
    <property type="entry name" value="Globins"/>
    <property type="match status" value="1"/>
</dbReference>
<keyword evidence="3" id="KW-0479">Metal-binding</keyword>
<protein>
    <submittedName>
        <fullName evidence="5">Group III truncated hemoglobin</fullName>
    </submittedName>
</protein>
<gene>
    <name evidence="5" type="ORF">H8B17_06255</name>
</gene>
<comment type="caution">
    <text evidence="5">The sequence shown here is derived from an EMBL/GenBank/DDBJ whole genome shotgun (WGS) entry which is preliminary data.</text>
</comment>
<proteinExistence type="predicted"/>
<reference evidence="5 6" key="1">
    <citation type="submission" date="2020-08" db="EMBL/GenBank/DDBJ databases">
        <title>Sphingobacterium sp. DN00404 isolated from aquaculture water.</title>
        <authorList>
            <person name="Zhang M."/>
        </authorList>
    </citation>
    <scope>NUCLEOTIDE SEQUENCE [LARGE SCALE GENOMIC DNA]</scope>
    <source>
        <strain evidence="5 6">KCTC 32294</strain>
    </source>
</reference>
<dbReference type="InterPro" id="IPR012292">
    <property type="entry name" value="Globin/Proto"/>
</dbReference>
<evidence type="ECO:0000256" key="2">
    <source>
        <dbReference type="ARBA" id="ARBA00022617"/>
    </source>
</evidence>
<name>A0ABR7Y1K7_9SPHI</name>
<dbReference type="Pfam" id="PF01152">
    <property type="entry name" value="Bac_globin"/>
    <property type="match status" value="1"/>
</dbReference>
<evidence type="ECO:0000256" key="3">
    <source>
        <dbReference type="ARBA" id="ARBA00022723"/>
    </source>
</evidence>
<dbReference type="EMBL" id="JACNYK010000001">
    <property type="protein sequence ID" value="MBD1425183.1"/>
    <property type="molecule type" value="Genomic_DNA"/>
</dbReference>
<keyword evidence="1" id="KW-0813">Transport</keyword>